<feature type="domain" description="1-deoxy-D-xylulose 5-phosphate reductoisomerase C-terminal" evidence="11">
    <location>
        <begin position="146"/>
        <end position="229"/>
    </location>
</feature>
<keyword evidence="5 9" id="KW-0560">Oxidoreductase</keyword>
<dbReference type="OrthoDB" id="9806546at2"/>
<gene>
    <name evidence="9" type="primary">dxr</name>
    <name evidence="13" type="ORF">KR51_00024370</name>
</gene>
<feature type="binding site" evidence="9">
    <location>
        <position position="152"/>
    </location>
    <ligand>
        <name>Mn(2+)</name>
        <dbReference type="ChEBI" id="CHEBI:29035"/>
    </ligand>
</feature>
<dbReference type="eggNOG" id="COG0743">
    <property type="taxonomic scope" value="Bacteria"/>
</dbReference>
<evidence type="ECO:0000256" key="9">
    <source>
        <dbReference type="HAMAP-Rule" id="MF_00183"/>
    </source>
</evidence>
<dbReference type="InterPro" id="IPR036169">
    <property type="entry name" value="DXPR_C_sf"/>
</dbReference>
<dbReference type="Pfam" id="PF13288">
    <property type="entry name" value="DXPR_C"/>
    <property type="match status" value="1"/>
</dbReference>
<evidence type="ECO:0000256" key="1">
    <source>
        <dbReference type="ARBA" id="ARBA00005094"/>
    </source>
</evidence>
<keyword evidence="3 9" id="KW-0479">Metal-binding</keyword>
<feature type="binding site" evidence="9">
    <location>
        <position position="205"/>
    </location>
    <ligand>
        <name>NADPH</name>
        <dbReference type="ChEBI" id="CHEBI:57783"/>
    </ligand>
</feature>
<feature type="binding site" evidence="9">
    <location>
        <position position="10"/>
    </location>
    <ligand>
        <name>NADPH</name>
        <dbReference type="ChEBI" id="CHEBI:57783"/>
    </ligand>
</feature>
<feature type="binding site" evidence="9">
    <location>
        <position position="218"/>
    </location>
    <ligand>
        <name>1-deoxy-D-xylulose 5-phosphate</name>
        <dbReference type="ChEBI" id="CHEBI:57792"/>
    </ligand>
</feature>
<dbReference type="PIRSF" id="PIRSF006205">
    <property type="entry name" value="Dxp_reductismrs"/>
    <property type="match status" value="1"/>
</dbReference>
<dbReference type="EMBL" id="ASSJ01000058">
    <property type="protein sequence ID" value="ERN41017.1"/>
    <property type="molecule type" value="Genomic_DNA"/>
</dbReference>
<feature type="binding site" evidence="9">
    <location>
        <position position="13"/>
    </location>
    <ligand>
        <name>NADPH</name>
        <dbReference type="ChEBI" id="CHEBI:57783"/>
    </ligand>
</feature>
<evidence type="ECO:0000256" key="7">
    <source>
        <dbReference type="ARBA" id="ARBA00023229"/>
    </source>
</evidence>
<feature type="binding site" evidence="9">
    <location>
        <position position="12"/>
    </location>
    <ligand>
        <name>NADPH</name>
        <dbReference type="ChEBI" id="CHEBI:57783"/>
    </ligand>
</feature>
<keyword evidence="4 9" id="KW-0521">NADP</keyword>
<comment type="pathway">
    <text evidence="1 9">Isoprenoid biosynthesis; isopentenyl diphosphate biosynthesis via DXP pathway; isopentenyl diphosphate from 1-deoxy-D-xylulose 5-phosphate: step 1/6.</text>
</comment>
<keyword evidence="9" id="KW-0460">Magnesium</keyword>
<keyword evidence="14" id="KW-1185">Reference proteome</keyword>
<protein>
    <recommendedName>
        <fullName evidence="9">1-deoxy-D-xylulose 5-phosphate reductoisomerase</fullName>
        <shortName evidence="9">DXP reductoisomerase</shortName>
        <ecNumber evidence="9">1.1.1.267</ecNumber>
    </recommendedName>
    <alternativeName>
        <fullName evidence="9">1-deoxyxylulose-5-phosphate reductoisomerase</fullName>
    </alternativeName>
    <alternativeName>
        <fullName evidence="9">2-C-methyl-D-erythritol 4-phosphate synthase</fullName>
    </alternativeName>
</protein>
<keyword evidence="7 9" id="KW-0414">Isoprene biosynthesis</keyword>
<evidence type="ECO:0000259" key="12">
    <source>
        <dbReference type="Pfam" id="PF13288"/>
    </source>
</evidence>
<evidence type="ECO:0000256" key="6">
    <source>
        <dbReference type="ARBA" id="ARBA00023211"/>
    </source>
</evidence>
<dbReference type="NCBIfam" id="TIGR00243">
    <property type="entry name" value="Dxr"/>
    <property type="match status" value="1"/>
</dbReference>
<organism evidence="13 14">
    <name type="scientific">Rubidibacter lacunae KORDI 51-2</name>
    <dbReference type="NCBI Taxonomy" id="582515"/>
    <lineage>
        <taxon>Bacteria</taxon>
        <taxon>Bacillati</taxon>
        <taxon>Cyanobacteriota</taxon>
        <taxon>Cyanophyceae</taxon>
        <taxon>Oscillatoriophycideae</taxon>
        <taxon>Chroococcales</taxon>
        <taxon>Aphanothecaceae</taxon>
        <taxon>Rubidibacter</taxon>
    </lineage>
</organism>
<dbReference type="RefSeq" id="WP_022607671.1">
    <property type="nucleotide sequence ID" value="NZ_ASSJ01000058.1"/>
</dbReference>
<dbReference type="SUPFAM" id="SSF55347">
    <property type="entry name" value="Glyceraldehyde-3-phosphate dehydrogenase-like, C-terminal domain"/>
    <property type="match status" value="1"/>
</dbReference>
<proteinExistence type="inferred from homology"/>
<dbReference type="UniPathway" id="UPA00056">
    <property type="reaction ID" value="UER00092"/>
</dbReference>
<comment type="cofactor">
    <cofactor evidence="9">
        <name>Mg(2+)</name>
        <dbReference type="ChEBI" id="CHEBI:18420"/>
    </cofactor>
    <cofactor evidence="9">
        <name>Mn(2+)</name>
        <dbReference type="ChEBI" id="CHEBI:29035"/>
    </cofactor>
</comment>
<dbReference type="PANTHER" id="PTHR30525:SF0">
    <property type="entry name" value="1-DEOXY-D-XYLULOSE 5-PHOSPHATE REDUCTOISOMERASE, CHLOROPLASTIC"/>
    <property type="match status" value="1"/>
</dbReference>
<comment type="similarity">
    <text evidence="2 9">Belongs to the DXR family.</text>
</comment>
<evidence type="ECO:0000259" key="11">
    <source>
        <dbReference type="Pfam" id="PF08436"/>
    </source>
</evidence>
<evidence type="ECO:0000256" key="4">
    <source>
        <dbReference type="ARBA" id="ARBA00022857"/>
    </source>
</evidence>
<feature type="binding site" evidence="9">
    <location>
        <position position="221"/>
    </location>
    <ligand>
        <name>Mn(2+)</name>
        <dbReference type="ChEBI" id="CHEBI:29035"/>
    </ligand>
</feature>
<dbReference type="InterPro" id="IPR026877">
    <property type="entry name" value="DXPR_C"/>
</dbReference>
<dbReference type="GO" id="GO:0030145">
    <property type="term" value="F:manganese ion binding"/>
    <property type="evidence" value="ECO:0007669"/>
    <property type="project" value="TreeGrafter"/>
</dbReference>
<dbReference type="Gene3D" id="1.10.1740.10">
    <property type="match status" value="1"/>
</dbReference>
<dbReference type="FunFam" id="3.40.50.720:FF:000183">
    <property type="entry name" value="1-deoxy-D-xylulose 5-phosphate reductoisomerase, chloroplastic"/>
    <property type="match status" value="1"/>
</dbReference>
<keyword evidence="6 9" id="KW-0464">Manganese</keyword>
<dbReference type="GO" id="GO:0051484">
    <property type="term" value="P:isopentenyl diphosphate biosynthetic process, methylerythritol 4-phosphate pathway involved in terpenoid biosynthetic process"/>
    <property type="evidence" value="ECO:0007669"/>
    <property type="project" value="TreeGrafter"/>
</dbReference>
<name>U5DJA9_9CHRO</name>
<feature type="binding site" evidence="9">
    <location>
        <position position="37"/>
    </location>
    <ligand>
        <name>NADPH</name>
        <dbReference type="ChEBI" id="CHEBI:57783"/>
    </ligand>
</feature>
<dbReference type="InterPro" id="IPR036291">
    <property type="entry name" value="NAD(P)-bd_dom_sf"/>
</dbReference>
<feature type="binding site" evidence="9">
    <location>
        <position position="124"/>
    </location>
    <ligand>
        <name>NADPH</name>
        <dbReference type="ChEBI" id="CHEBI:57783"/>
    </ligand>
</feature>
<dbReference type="Proteomes" id="UP000016960">
    <property type="component" value="Unassembled WGS sequence"/>
</dbReference>
<dbReference type="GO" id="GO:0070402">
    <property type="term" value="F:NADPH binding"/>
    <property type="evidence" value="ECO:0007669"/>
    <property type="project" value="InterPro"/>
</dbReference>
<feature type="binding site" evidence="9">
    <location>
        <position position="199"/>
    </location>
    <ligand>
        <name>1-deoxy-D-xylulose 5-phosphate</name>
        <dbReference type="ChEBI" id="CHEBI:57792"/>
    </ligand>
</feature>
<evidence type="ECO:0000313" key="14">
    <source>
        <dbReference type="Proteomes" id="UP000016960"/>
    </source>
</evidence>
<feature type="binding site" evidence="9">
    <location>
        <position position="212"/>
    </location>
    <ligand>
        <name>1-deoxy-D-xylulose 5-phosphate</name>
        <dbReference type="ChEBI" id="CHEBI:57792"/>
    </ligand>
</feature>
<dbReference type="InterPro" id="IPR013644">
    <property type="entry name" value="DXP_reductoisomerase_C"/>
</dbReference>
<dbReference type="PATRIC" id="fig|582515.4.peg.2748"/>
<evidence type="ECO:0000313" key="13">
    <source>
        <dbReference type="EMBL" id="ERN41017.1"/>
    </source>
</evidence>
<dbReference type="Gene3D" id="3.40.50.720">
    <property type="entry name" value="NAD(P)-binding Rossmann-like Domain"/>
    <property type="match status" value="1"/>
</dbReference>
<dbReference type="AlphaFoldDB" id="U5DJA9"/>
<reference evidence="13 14" key="1">
    <citation type="submission" date="2013-05" db="EMBL/GenBank/DDBJ databases">
        <title>Draft genome sequence of Rubidibacter lacunae KORDI 51-2.</title>
        <authorList>
            <person name="Choi D.H."/>
            <person name="Noh J.H."/>
            <person name="Kwon K.-K."/>
            <person name="Lee J.-H."/>
            <person name="Ryu J.-Y."/>
        </authorList>
    </citation>
    <scope>NUCLEOTIDE SEQUENCE [LARGE SCALE GENOMIC DNA]</scope>
    <source>
        <strain evidence="13 14">KORDI 51-2</strain>
    </source>
</reference>
<dbReference type="SUPFAM" id="SSF51735">
    <property type="entry name" value="NAD(P)-binding Rossmann-fold domains"/>
    <property type="match status" value="1"/>
</dbReference>
<dbReference type="EC" id="1.1.1.267" evidence="9"/>
<feature type="binding site" evidence="9">
    <location>
        <position position="176"/>
    </location>
    <ligand>
        <name>1-deoxy-D-xylulose 5-phosphate</name>
        <dbReference type="ChEBI" id="CHEBI:57792"/>
    </ligand>
</feature>
<evidence type="ECO:0000256" key="2">
    <source>
        <dbReference type="ARBA" id="ARBA00006825"/>
    </source>
</evidence>
<dbReference type="SUPFAM" id="SSF69055">
    <property type="entry name" value="1-deoxy-D-xylulose-5-phosphate reductoisomerase, C-terminal domain"/>
    <property type="match status" value="1"/>
</dbReference>
<feature type="binding site" evidence="9">
    <location>
        <position position="150"/>
    </location>
    <ligand>
        <name>Mn(2+)</name>
        <dbReference type="ChEBI" id="CHEBI:29035"/>
    </ligand>
</feature>
<dbReference type="GO" id="GO:0016853">
    <property type="term" value="F:isomerase activity"/>
    <property type="evidence" value="ECO:0007669"/>
    <property type="project" value="UniProtKB-KW"/>
</dbReference>
<dbReference type="NCBIfam" id="NF009114">
    <property type="entry name" value="PRK12464.1"/>
    <property type="match status" value="1"/>
</dbReference>
<feature type="binding site" evidence="9">
    <location>
        <position position="38"/>
    </location>
    <ligand>
        <name>NADPH</name>
        <dbReference type="ChEBI" id="CHEBI:57783"/>
    </ligand>
</feature>
<feature type="binding site" evidence="9">
    <location>
        <position position="126"/>
    </location>
    <ligand>
        <name>NADPH</name>
        <dbReference type="ChEBI" id="CHEBI:57783"/>
    </ligand>
</feature>
<dbReference type="Pfam" id="PF02670">
    <property type="entry name" value="DXP_reductoisom"/>
    <property type="match status" value="1"/>
</dbReference>
<feature type="binding site" evidence="9">
    <location>
        <position position="125"/>
    </location>
    <ligand>
        <name>1-deoxy-D-xylulose 5-phosphate</name>
        <dbReference type="ChEBI" id="CHEBI:57792"/>
    </ligand>
</feature>
<dbReference type="STRING" id="582515.KR51_00024370"/>
<dbReference type="HAMAP" id="MF_00183">
    <property type="entry name" value="DXP_reductoisom"/>
    <property type="match status" value="1"/>
</dbReference>
<keyword evidence="13" id="KW-0413">Isomerase</keyword>
<feature type="binding site" evidence="9">
    <location>
        <position position="151"/>
    </location>
    <ligand>
        <name>1-deoxy-D-xylulose 5-phosphate</name>
        <dbReference type="ChEBI" id="CHEBI:57792"/>
    </ligand>
</feature>
<dbReference type="GO" id="GO:0030604">
    <property type="term" value="F:1-deoxy-D-xylulose-5-phosphate reductoisomerase activity"/>
    <property type="evidence" value="ECO:0007669"/>
    <property type="project" value="UniProtKB-UniRule"/>
</dbReference>
<feature type="binding site" evidence="9">
    <location>
        <position position="36"/>
    </location>
    <ligand>
        <name>NADPH</name>
        <dbReference type="ChEBI" id="CHEBI:57783"/>
    </ligand>
</feature>
<feature type="domain" description="1-deoxy-D-xylulose 5-phosphate reductoisomerase N-terminal" evidence="10">
    <location>
        <begin position="4"/>
        <end position="132"/>
    </location>
</feature>
<dbReference type="PANTHER" id="PTHR30525">
    <property type="entry name" value="1-DEOXY-D-XYLULOSE 5-PHOSPHATE REDUCTOISOMERASE"/>
    <property type="match status" value="1"/>
</dbReference>
<feature type="domain" description="DXP reductoisomerase C-terminal" evidence="12">
    <location>
        <begin position="261"/>
        <end position="379"/>
    </location>
</feature>
<dbReference type="Pfam" id="PF08436">
    <property type="entry name" value="DXP_redisom_C"/>
    <property type="match status" value="1"/>
</dbReference>
<dbReference type="InterPro" id="IPR003821">
    <property type="entry name" value="DXP_reductoisomerase"/>
</dbReference>
<feature type="binding site" evidence="9">
    <location>
        <position position="217"/>
    </location>
    <ligand>
        <name>1-deoxy-D-xylulose 5-phosphate</name>
        <dbReference type="ChEBI" id="CHEBI:57792"/>
    </ligand>
</feature>
<dbReference type="InParanoid" id="U5DJA9"/>
<accession>U5DJA9</accession>
<dbReference type="FunCoup" id="U5DJA9">
    <property type="interactions" value="456"/>
</dbReference>
<comment type="caution">
    <text evidence="13">The sequence shown here is derived from an EMBL/GenBank/DDBJ whole genome shotgun (WGS) entry which is preliminary data.</text>
</comment>
<evidence type="ECO:0000256" key="8">
    <source>
        <dbReference type="ARBA" id="ARBA00048543"/>
    </source>
</evidence>
<feature type="binding site" evidence="9">
    <location>
        <position position="221"/>
    </location>
    <ligand>
        <name>1-deoxy-D-xylulose 5-phosphate</name>
        <dbReference type="ChEBI" id="CHEBI:57792"/>
    </ligand>
</feature>
<dbReference type="InterPro" id="IPR013512">
    <property type="entry name" value="DXP_reductoisomerase_N"/>
</dbReference>
<evidence type="ECO:0000256" key="5">
    <source>
        <dbReference type="ARBA" id="ARBA00023002"/>
    </source>
</evidence>
<feature type="binding site" evidence="9">
    <location>
        <position position="152"/>
    </location>
    <ligand>
        <name>1-deoxy-D-xylulose 5-phosphate</name>
        <dbReference type="ChEBI" id="CHEBI:57792"/>
    </ligand>
</feature>
<feature type="binding site" evidence="9">
    <location>
        <position position="11"/>
    </location>
    <ligand>
        <name>NADPH</name>
        <dbReference type="ChEBI" id="CHEBI:57783"/>
    </ligand>
</feature>
<comment type="function">
    <text evidence="9">Catalyzes the NADPH-dependent rearrangement and reduction of 1-deoxy-D-xylulose-5-phosphate (DXP) to 2-C-methyl-D-erythritol 4-phosphate (MEP).</text>
</comment>
<comment type="catalytic activity">
    <reaction evidence="8">
        <text>2-C-methyl-D-erythritol 4-phosphate + NADP(+) = 1-deoxy-D-xylulose 5-phosphate + NADPH + H(+)</text>
        <dbReference type="Rhea" id="RHEA:13717"/>
        <dbReference type="ChEBI" id="CHEBI:15378"/>
        <dbReference type="ChEBI" id="CHEBI:57783"/>
        <dbReference type="ChEBI" id="CHEBI:57792"/>
        <dbReference type="ChEBI" id="CHEBI:58262"/>
        <dbReference type="ChEBI" id="CHEBI:58349"/>
        <dbReference type="EC" id="1.1.1.267"/>
    </reaction>
    <physiologicalReaction direction="right-to-left" evidence="8">
        <dbReference type="Rhea" id="RHEA:13719"/>
    </physiologicalReaction>
</comment>
<sequence>MKPITIVGSTGSIGTQTLDIVSQYPDRFRVVGLSAGRNVELLARQIRQFRPEIAATCYPEKLPELREAIADLDNPPQLLAGETGVVEVARYGDAQSVVTGIVGCAGLLPTISAIQAGKDIALANKETLIAGGPVVLPLVQQYGVKLLPADSEHSAIFQCLQGVPDGGLRRIVLTASGGAFRDWSVERLASATIADALKHPNWSMGRKITIDSATMMNKGLEVIEAHYLFGLDYDRIDIVIHPQSIIHSLIELQDTSMLAQLGLPDMRLPLLYALSWPDRLYTDWEPLDLVKAASLTFKAPDRLKYPCLELAYAAGRAGGLMPAVLNAANERAVELFLEERIGFLDIPRAIEATCDRLSADNRSDPTLDDIIAADKLARETTRTVCETIARGSASIAVASPTS</sequence>
<evidence type="ECO:0000259" key="10">
    <source>
        <dbReference type="Pfam" id="PF02670"/>
    </source>
</evidence>
<evidence type="ECO:0000256" key="3">
    <source>
        <dbReference type="ARBA" id="ARBA00022723"/>
    </source>
</evidence>